<dbReference type="Proteomes" id="UP001224428">
    <property type="component" value="Unassembled WGS sequence"/>
</dbReference>
<evidence type="ECO:0008006" key="4">
    <source>
        <dbReference type="Google" id="ProtNLM"/>
    </source>
</evidence>
<sequence>MSLKWQIGEIIKNIKKWGIFLIFPFIALTSISCQIQVINKDKLNKLNYELNKLKQEQIENNFLLQLNNNNLSKQENNYENIIREINDESKFELEKINQIENNFIAKKNEIILKIPFQLKEFERLKNSEIISELNQRCFEGYKVKEIWLKNNHEIQQLTKQDLLQIKNNEAFELDKKLLIKKSNSNIELILKLKKLVEVKFKIFDKLIQKNTYLEEDGTININSLLTINDLSKKDLGNKYEPEDFIADSLKWKFQNQEIVFDGQFSKIKLSNDTQKPVIISANPKLTRYKRFYSQRCAALSSLKSIQRMLIGILEDDELIKNEIEKSQEKDSSIKKIFSKIGIYALSWTEARELVPMFNFLFDTIYLIINGSLGGKMSFDELSEYMIRLKDSAASVIISLIPAANDGKHIWEWNWKKFAWEAEDEKGLFLKWDYAKCKYIYPELNEKAKIIRSGINSAVSILNSGIIHILNTFKNGIIKHELIEDWNNSELPYIVIKDVIYSILSFIADSSYSVIKTINDVMIKAKISKEISQDKIKAISKLLKALIGDNKNKTKKEGALKTIIDVIITTITKEITSSQAISTLTLIVDPILDTIESSMILLKNQIPKSMKIARGVIDLLTTTISISSSTFNKTREAIDIFSTISKQIDKNSSFSTIINSFLSQIISK</sequence>
<feature type="coiled-coil region" evidence="1">
    <location>
        <begin position="64"/>
        <end position="102"/>
    </location>
</feature>
<evidence type="ECO:0000256" key="1">
    <source>
        <dbReference type="SAM" id="Coils"/>
    </source>
</evidence>
<proteinExistence type="predicted"/>
<keyword evidence="1" id="KW-0175">Coiled coil</keyword>
<gene>
    <name evidence="2" type="ORF">QLQ80_02320</name>
</gene>
<dbReference type="EMBL" id="JASDDP010000020">
    <property type="protein sequence ID" value="MDJ1645908.1"/>
    <property type="molecule type" value="Genomic_DNA"/>
</dbReference>
<dbReference type="PROSITE" id="PS51257">
    <property type="entry name" value="PROKAR_LIPOPROTEIN"/>
    <property type="match status" value="1"/>
</dbReference>
<protein>
    <recommendedName>
        <fullName evidence="4">Lipoprotein</fullName>
    </recommendedName>
</protein>
<comment type="caution">
    <text evidence="2">The sequence shown here is derived from an EMBL/GenBank/DDBJ whole genome shotgun (WGS) entry which is preliminary data.</text>
</comment>
<evidence type="ECO:0000313" key="2">
    <source>
        <dbReference type="EMBL" id="MDJ1645908.1"/>
    </source>
</evidence>
<name>A0AAJ1PSG8_9MOLU</name>
<organism evidence="2 3">
    <name type="scientific">Mycoplasma phocimorsus</name>
    <dbReference type="NCBI Taxonomy" id="3045839"/>
    <lineage>
        <taxon>Bacteria</taxon>
        <taxon>Bacillati</taxon>
        <taxon>Mycoplasmatota</taxon>
        <taxon>Mollicutes</taxon>
        <taxon>Mycoplasmataceae</taxon>
        <taxon>Mycoplasma</taxon>
    </lineage>
</organism>
<dbReference type="RefSeq" id="WP_283827315.1">
    <property type="nucleotide sequence ID" value="NZ_JASDDP010000020.1"/>
</dbReference>
<accession>A0AAJ1PSG8</accession>
<reference evidence="2" key="1">
    <citation type="submission" date="2023-05" db="EMBL/GenBank/DDBJ databases">
        <title>Mycoplasma phocimorsus sp. nov., isolated from Scandinavian patients with seal finger or septic arthritis after contact with seals.</title>
        <authorList>
            <person name="Skafte-Holm A."/>
            <person name="Pedersen T.R."/>
            <person name="Froelund M."/>
            <person name="Stegger M."/>
            <person name="Qvortrup K."/>
            <person name="Michaels D.L."/>
            <person name="Brown D.R."/>
            <person name="Jensen J.S."/>
        </authorList>
    </citation>
    <scope>NUCLEOTIDE SEQUENCE</scope>
    <source>
        <strain evidence="2">M5725</strain>
    </source>
</reference>
<keyword evidence="3" id="KW-1185">Reference proteome</keyword>
<evidence type="ECO:0000313" key="3">
    <source>
        <dbReference type="Proteomes" id="UP001224428"/>
    </source>
</evidence>
<dbReference type="AlphaFoldDB" id="A0AAJ1PSG8"/>